<organism evidence="1 2">
    <name type="scientific">Rotaria sordida</name>
    <dbReference type="NCBI Taxonomy" id="392033"/>
    <lineage>
        <taxon>Eukaryota</taxon>
        <taxon>Metazoa</taxon>
        <taxon>Spiralia</taxon>
        <taxon>Gnathifera</taxon>
        <taxon>Rotifera</taxon>
        <taxon>Eurotatoria</taxon>
        <taxon>Bdelloidea</taxon>
        <taxon>Philodinida</taxon>
        <taxon>Philodinidae</taxon>
        <taxon>Rotaria</taxon>
    </lineage>
</organism>
<sequence>LASTIQNYSIQHRTIK</sequence>
<dbReference type="AlphaFoldDB" id="A0A820HF41"/>
<evidence type="ECO:0000313" key="1">
    <source>
        <dbReference type="EMBL" id="CAF4294030.1"/>
    </source>
</evidence>
<comment type="caution">
    <text evidence="1">The sequence shown here is derived from an EMBL/GenBank/DDBJ whole genome shotgun (WGS) entry which is preliminary data.</text>
</comment>
<dbReference type="Proteomes" id="UP000663823">
    <property type="component" value="Unassembled WGS sequence"/>
</dbReference>
<feature type="non-terminal residue" evidence="1">
    <location>
        <position position="1"/>
    </location>
</feature>
<protein>
    <submittedName>
        <fullName evidence="1">Uncharacterized protein</fullName>
    </submittedName>
</protein>
<reference evidence="1" key="1">
    <citation type="submission" date="2021-02" db="EMBL/GenBank/DDBJ databases">
        <authorList>
            <person name="Nowell W R."/>
        </authorList>
    </citation>
    <scope>NUCLEOTIDE SEQUENCE</scope>
</reference>
<dbReference type="EMBL" id="CAJOAX010044951">
    <property type="protein sequence ID" value="CAF4294030.1"/>
    <property type="molecule type" value="Genomic_DNA"/>
</dbReference>
<evidence type="ECO:0000313" key="2">
    <source>
        <dbReference type="Proteomes" id="UP000663823"/>
    </source>
</evidence>
<proteinExistence type="predicted"/>
<gene>
    <name evidence="1" type="ORF">OTI717_LOCUS41829</name>
</gene>
<accession>A0A820HF41</accession>
<name>A0A820HF41_9BILA</name>